<accession>A0A7J6EC13</accession>
<dbReference type="InterPro" id="IPR002213">
    <property type="entry name" value="UDP_glucos_trans"/>
</dbReference>
<proteinExistence type="inferred from homology"/>
<evidence type="ECO:0000256" key="5">
    <source>
        <dbReference type="RuleBase" id="RU362057"/>
    </source>
</evidence>
<keyword evidence="3 4" id="KW-0808">Transferase</keyword>
<dbReference type="FunFam" id="3.40.50.2000:FF:000064">
    <property type="entry name" value="Glycosyltransferase"/>
    <property type="match status" value="1"/>
</dbReference>
<dbReference type="CDD" id="cd03784">
    <property type="entry name" value="GT1_Gtf-like"/>
    <property type="match status" value="1"/>
</dbReference>
<protein>
    <recommendedName>
        <fullName evidence="5">Glycosyltransferase</fullName>
        <ecNumber evidence="5">2.4.1.-</ecNumber>
    </recommendedName>
</protein>
<comment type="similarity">
    <text evidence="1 4">Belongs to the UDP-glycosyltransferase family.</text>
</comment>
<dbReference type="Pfam" id="PF00201">
    <property type="entry name" value="UDPGT"/>
    <property type="match status" value="1"/>
</dbReference>
<keyword evidence="2 4" id="KW-0328">Glycosyltransferase</keyword>
<comment type="caution">
    <text evidence="6">The sequence shown here is derived from an EMBL/GenBank/DDBJ whole genome shotgun (WGS) entry which is preliminary data.</text>
</comment>
<dbReference type="PANTHER" id="PTHR48047">
    <property type="entry name" value="GLYCOSYLTRANSFERASE"/>
    <property type="match status" value="1"/>
</dbReference>
<dbReference type="Gene3D" id="3.40.50.2000">
    <property type="entry name" value="Glycogen Phosphorylase B"/>
    <property type="match status" value="2"/>
</dbReference>
<dbReference type="InterPro" id="IPR035595">
    <property type="entry name" value="UDP_glycos_trans_CS"/>
</dbReference>
<gene>
    <name evidence="6" type="ORF">F8388_011105</name>
</gene>
<dbReference type="PROSITE" id="PS00375">
    <property type="entry name" value="UDPGT"/>
    <property type="match status" value="1"/>
</dbReference>
<dbReference type="Proteomes" id="UP000525078">
    <property type="component" value="Unassembled WGS sequence"/>
</dbReference>
<dbReference type="EMBL" id="JAATIP010000259">
    <property type="protein sequence ID" value="KAF4355872.1"/>
    <property type="molecule type" value="Genomic_DNA"/>
</dbReference>
<name>A0A7J6EC13_CANSA</name>
<dbReference type="SUPFAM" id="SSF53756">
    <property type="entry name" value="UDP-Glycosyltransferase/glycogen phosphorylase"/>
    <property type="match status" value="1"/>
</dbReference>
<evidence type="ECO:0000256" key="4">
    <source>
        <dbReference type="RuleBase" id="RU003718"/>
    </source>
</evidence>
<evidence type="ECO:0000313" key="6">
    <source>
        <dbReference type="EMBL" id="KAF4355872.1"/>
    </source>
</evidence>
<dbReference type="AlphaFoldDB" id="A0A7J6EC13"/>
<evidence type="ECO:0000256" key="3">
    <source>
        <dbReference type="ARBA" id="ARBA00022679"/>
    </source>
</evidence>
<organism evidence="6 7">
    <name type="scientific">Cannabis sativa</name>
    <name type="common">Hemp</name>
    <name type="synonym">Marijuana</name>
    <dbReference type="NCBI Taxonomy" id="3483"/>
    <lineage>
        <taxon>Eukaryota</taxon>
        <taxon>Viridiplantae</taxon>
        <taxon>Streptophyta</taxon>
        <taxon>Embryophyta</taxon>
        <taxon>Tracheophyta</taxon>
        <taxon>Spermatophyta</taxon>
        <taxon>Magnoliopsida</taxon>
        <taxon>eudicotyledons</taxon>
        <taxon>Gunneridae</taxon>
        <taxon>Pentapetalae</taxon>
        <taxon>rosids</taxon>
        <taxon>fabids</taxon>
        <taxon>Rosales</taxon>
        <taxon>Cannabaceae</taxon>
        <taxon>Cannabis</taxon>
    </lineage>
</organism>
<evidence type="ECO:0000313" key="7">
    <source>
        <dbReference type="Proteomes" id="UP000525078"/>
    </source>
</evidence>
<dbReference type="GO" id="GO:0035251">
    <property type="term" value="F:UDP-glucosyltransferase activity"/>
    <property type="evidence" value="ECO:0007669"/>
    <property type="project" value="TreeGrafter"/>
</dbReference>
<dbReference type="PANTHER" id="PTHR48047:SF107">
    <property type="entry name" value="UDP-GLYCOSYLTRANSFERASE 92A1-LIKE"/>
    <property type="match status" value="1"/>
</dbReference>
<reference evidence="6 7" key="1">
    <citation type="journal article" date="2020" name="bioRxiv">
        <title>Sequence and annotation of 42 cannabis genomes reveals extensive copy number variation in cannabinoid synthesis and pathogen resistance genes.</title>
        <authorList>
            <person name="Mckernan K.J."/>
            <person name="Helbert Y."/>
            <person name="Kane L.T."/>
            <person name="Ebling H."/>
            <person name="Zhang L."/>
            <person name="Liu B."/>
            <person name="Eaton Z."/>
            <person name="Mclaughlin S."/>
            <person name="Kingan S."/>
            <person name="Baybayan P."/>
            <person name="Concepcion G."/>
            <person name="Jordan M."/>
            <person name="Riva A."/>
            <person name="Barbazuk W."/>
            <person name="Harkins T."/>
        </authorList>
    </citation>
    <scope>NUCLEOTIDE SEQUENCE [LARGE SCALE GENOMIC DNA]</scope>
    <source>
        <strain evidence="7">cv. Jamaican Lion 4</strain>
        <tissue evidence="6">Leaf</tissue>
    </source>
</reference>
<dbReference type="EC" id="2.4.1.-" evidence="5"/>
<sequence>MVCQLDGFYQKYWETVGVGDDILLNENGSIVSINSTLITLKVDEPKSALSSGLSIIDRSNNNISVTIANTPLNIRYLRSTISSSHDADKNHHNHLFFAELPFSGPNENTENVPPSKIVDMLHSSSSLELPFRRLLHDIAAKEGRPVLCIITDMFFGWATDVANSVGTLNFTFTTCGAYGTLATASTWLHLPHRHTNSHDFVLPGFPERCRFHRSQLNNEVRDADGTDLWSKFMQPQLSLSLKSHGWFCNTVEEIEPLGLESLRSFLQLPVWAVGCCPSLNKHSSRKDLGIPFKTCLEWLNEQRPESVVYVSFGSQNTIGSAQMMELAKGLEKSGKPFIWVVRPPLGFDIKEDFQSEWLPESFEKRMAETKQGLIVKNWAPQMDILSHKSTRLFLSHCGWNSVIESLSQGVPIVAWPLAAEQAYNSKMLVEEMGVCLELTRGSESCVKDEDVKRVIELAMNGDDKGREIRMKVSIIKEQIKNATREEGNLKGSSVKALDDFLSFLQTQISVGRSSD</sequence>
<evidence type="ECO:0000256" key="2">
    <source>
        <dbReference type="ARBA" id="ARBA00022676"/>
    </source>
</evidence>
<evidence type="ECO:0000256" key="1">
    <source>
        <dbReference type="ARBA" id="ARBA00009995"/>
    </source>
</evidence>